<name>A0A6J8BXL9_MYTCO</name>
<dbReference type="EMBL" id="CACVKT020004265">
    <property type="protein sequence ID" value="CAC5388798.1"/>
    <property type="molecule type" value="Genomic_DNA"/>
</dbReference>
<protein>
    <recommendedName>
        <fullName evidence="3">C1q domain-containing protein</fullName>
    </recommendedName>
</protein>
<dbReference type="Proteomes" id="UP000507470">
    <property type="component" value="Unassembled WGS sequence"/>
</dbReference>
<sequence>MHLIDGHKPCCGTSGLMNSIKYQLKLVEDSNCKCDCNHRYDTLKIGFLVKLKANLENRPKGSVVKYDDVITNDGNCYTPSTGIFTAPAEGLYTFSWTSTTQANKYFFTYLAVNGNMIARNHAGHDTVNLSASQTVVVHLKTHDKINIKVQDNIIGQFITSEGWSTFSGFMI</sequence>
<dbReference type="AlphaFoldDB" id="A0A6J8BXL9"/>
<dbReference type="SUPFAM" id="SSF49842">
    <property type="entry name" value="TNF-like"/>
    <property type="match status" value="1"/>
</dbReference>
<reference evidence="4 5" key="1">
    <citation type="submission" date="2020-06" db="EMBL/GenBank/DDBJ databases">
        <authorList>
            <person name="Li R."/>
            <person name="Bekaert M."/>
        </authorList>
    </citation>
    <scope>NUCLEOTIDE SEQUENCE [LARGE SCALE GENOMIC DNA]</scope>
    <source>
        <strain evidence="5">wild</strain>
    </source>
</reference>
<dbReference type="OrthoDB" id="6104610at2759"/>
<evidence type="ECO:0000313" key="4">
    <source>
        <dbReference type="EMBL" id="CAC5388798.1"/>
    </source>
</evidence>
<organism evidence="4 5">
    <name type="scientific">Mytilus coruscus</name>
    <name type="common">Sea mussel</name>
    <dbReference type="NCBI Taxonomy" id="42192"/>
    <lineage>
        <taxon>Eukaryota</taxon>
        <taxon>Metazoa</taxon>
        <taxon>Spiralia</taxon>
        <taxon>Lophotrochozoa</taxon>
        <taxon>Mollusca</taxon>
        <taxon>Bivalvia</taxon>
        <taxon>Autobranchia</taxon>
        <taxon>Pteriomorphia</taxon>
        <taxon>Mytilida</taxon>
        <taxon>Mytiloidea</taxon>
        <taxon>Mytilidae</taxon>
        <taxon>Mytilinae</taxon>
        <taxon>Mytilus</taxon>
    </lineage>
</organism>
<evidence type="ECO:0000256" key="2">
    <source>
        <dbReference type="ARBA" id="ARBA00022525"/>
    </source>
</evidence>
<dbReference type="PANTHER" id="PTHR15427:SF50">
    <property type="entry name" value="COMPLEMENT C1Q TUMOR NECROSIS FACTOR-RELATED PROTEIN 2-LIKE"/>
    <property type="match status" value="1"/>
</dbReference>
<dbReference type="Pfam" id="PF00386">
    <property type="entry name" value="C1q"/>
    <property type="match status" value="1"/>
</dbReference>
<dbReference type="InterPro" id="IPR008983">
    <property type="entry name" value="Tumour_necrosis_fac-like_dom"/>
</dbReference>
<feature type="domain" description="C1q" evidence="3">
    <location>
        <begin position="40"/>
        <end position="171"/>
    </location>
</feature>
<dbReference type="Gene3D" id="2.60.120.40">
    <property type="match status" value="1"/>
</dbReference>
<dbReference type="InterPro" id="IPR050392">
    <property type="entry name" value="Collagen/C1q_domain"/>
</dbReference>
<proteinExistence type="predicted"/>
<evidence type="ECO:0000313" key="5">
    <source>
        <dbReference type="Proteomes" id="UP000507470"/>
    </source>
</evidence>
<dbReference type="PANTHER" id="PTHR15427">
    <property type="entry name" value="EMILIN ELASTIN MICROFIBRIL INTERFACE-LOCATED PROTEIN ELASTIN MICROFIBRIL INTERFACER"/>
    <property type="match status" value="1"/>
</dbReference>
<dbReference type="PRINTS" id="PR00007">
    <property type="entry name" value="COMPLEMNTC1Q"/>
</dbReference>
<keyword evidence="5" id="KW-1185">Reference proteome</keyword>
<dbReference type="PROSITE" id="PS50871">
    <property type="entry name" value="C1Q"/>
    <property type="match status" value="1"/>
</dbReference>
<keyword evidence="2" id="KW-0964">Secreted</keyword>
<dbReference type="GO" id="GO:0005576">
    <property type="term" value="C:extracellular region"/>
    <property type="evidence" value="ECO:0007669"/>
    <property type="project" value="UniProtKB-SubCell"/>
</dbReference>
<evidence type="ECO:0000259" key="3">
    <source>
        <dbReference type="PROSITE" id="PS50871"/>
    </source>
</evidence>
<dbReference type="SMART" id="SM00110">
    <property type="entry name" value="C1Q"/>
    <property type="match status" value="1"/>
</dbReference>
<dbReference type="InterPro" id="IPR001073">
    <property type="entry name" value="C1q_dom"/>
</dbReference>
<comment type="subcellular location">
    <subcellularLocation>
        <location evidence="1">Secreted</location>
    </subcellularLocation>
</comment>
<evidence type="ECO:0000256" key="1">
    <source>
        <dbReference type="ARBA" id="ARBA00004613"/>
    </source>
</evidence>
<gene>
    <name evidence="4" type="ORF">MCOR_24037</name>
</gene>
<accession>A0A6J8BXL9</accession>